<dbReference type="Proteomes" id="UP000184290">
    <property type="component" value="Unassembled WGS sequence"/>
</dbReference>
<dbReference type="Gene3D" id="3.40.50.720">
    <property type="entry name" value="NAD(P)-binding Rossmann-like Domain"/>
    <property type="match status" value="1"/>
</dbReference>
<evidence type="ECO:0000256" key="1">
    <source>
        <dbReference type="ARBA" id="ARBA00006328"/>
    </source>
</evidence>
<sequence length="305" mass="31888">MMSDRTVLVFGATGQQGGAVARSLRKEGWTVRAFVRNPESAAAQGLEAEGCTLVQGDMGDPASIETALAGVYGVFSVQPSSGQGVYGVSDADEVAFGTRIADLAVRAGVQHFVYSSVAVAGSDQTGMGHFDSKLAIETHVAKLDMPTTIVRPSTFMELVMLPGLGLDRGQLTFFTREDQPTQFIAVGDIGRTVAAVFAQPGRFAGQAFEIAGDTVTGPELAAKLSKATGRAIEYQRFPDEVLAGNAFLAGLARLFDSGRMASHADIAALQELMPGLQTFDTWLAGPGAGLLTVALEKEGADVALR</sequence>
<dbReference type="InterPro" id="IPR051164">
    <property type="entry name" value="NmrA-like_oxidored"/>
</dbReference>
<organism evidence="4 5">
    <name type="scientific">Aureimonas altamirensis DSM 21988</name>
    <dbReference type="NCBI Taxonomy" id="1121026"/>
    <lineage>
        <taxon>Bacteria</taxon>
        <taxon>Pseudomonadati</taxon>
        <taxon>Pseudomonadota</taxon>
        <taxon>Alphaproteobacteria</taxon>
        <taxon>Hyphomicrobiales</taxon>
        <taxon>Aurantimonadaceae</taxon>
        <taxon>Aureimonas</taxon>
    </lineage>
</organism>
<dbReference type="Pfam" id="PF05368">
    <property type="entry name" value="NmrA"/>
    <property type="match status" value="1"/>
</dbReference>
<evidence type="ECO:0000256" key="2">
    <source>
        <dbReference type="ARBA" id="ARBA00022857"/>
    </source>
</evidence>
<dbReference type="Gene3D" id="3.90.25.10">
    <property type="entry name" value="UDP-galactose 4-epimerase, domain 1"/>
    <property type="match status" value="1"/>
</dbReference>
<keyword evidence="2" id="KW-0521">NADP</keyword>
<evidence type="ECO:0000259" key="3">
    <source>
        <dbReference type="Pfam" id="PF05368"/>
    </source>
</evidence>
<reference evidence="4 5" key="1">
    <citation type="submission" date="2016-11" db="EMBL/GenBank/DDBJ databases">
        <authorList>
            <person name="Varghese N."/>
            <person name="Submissions S."/>
        </authorList>
    </citation>
    <scope>NUCLEOTIDE SEQUENCE [LARGE SCALE GENOMIC DNA]</scope>
    <source>
        <strain evidence="4 5">DSM 21988</strain>
    </source>
</reference>
<keyword evidence="5" id="KW-1185">Reference proteome</keyword>
<dbReference type="CDD" id="cd05251">
    <property type="entry name" value="NmrA_like_SDR_a"/>
    <property type="match status" value="1"/>
</dbReference>
<accession>A0ABY1IPH1</accession>
<name>A0ABY1IPH1_9HYPH</name>
<feature type="domain" description="NmrA-like" evidence="3">
    <location>
        <begin position="4"/>
        <end position="244"/>
    </location>
</feature>
<dbReference type="PANTHER" id="PTHR42748:SF7">
    <property type="entry name" value="NMRA LIKE REDOX SENSOR 1-RELATED"/>
    <property type="match status" value="1"/>
</dbReference>
<proteinExistence type="inferred from homology"/>
<protein>
    <submittedName>
        <fullName evidence="4">Uncharacterized conserved protein YbjT, contains NAD(P)-binding and DUF2867 domains</fullName>
    </submittedName>
</protein>
<dbReference type="EMBL" id="FQZC01000004">
    <property type="protein sequence ID" value="SHJ77664.1"/>
    <property type="molecule type" value="Genomic_DNA"/>
</dbReference>
<comment type="caution">
    <text evidence="4">The sequence shown here is derived from an EMBL/GenBank/DDBJ whole genome shotgun (WGS) entry which is preliminary data.</text>
</comment>
<dbReference type="InterPro" id="IPR036291">
    <property type="entry name" value="NAD(P)-bd_dom_sf"/>
</dbReference>
<evidence type="ECO:0000313" key="5">
    <source>
        <dbReference type="Proteomes" id="UP000184290"/>
    </source>
</evidence>
<dbReference type="PANTHER" id="PTHR42748">
    <property type="entry name" value="NITROGEN METABOLITE REPRESSION PROTEIN NMRA FAMILY MEMBER"/>
    <property type="match status" value="1"/>
</dbReference>
<comment type="similarity">
    <text evidence="1">Belongs to the NmrA-type oxidoreductase family.</text>
</comment>
<gene>
    <name evidence="4" type="ORF">SAMN02745911_3291</name>
</gene>
<evidence type="ECO:0000313" key="4">
    <source>
        <dbReference type="EMBL" id="SHJ77664.1"/>
    </source>
</evidence>
<dbReference type="InterPro" id="IPR008030">
    <property type="entry name" value="NmrA-like"/>
</dbReference>
<dbReference type="SUPFAM" id="SSF51735">
    <property type="entry name" value="NAD(P)-binding Rossmann-fold domains"/>
    <property type="match status" value="1"/>
</dbReference>